<protein>
    <submittedName>
        <fullName evidence="2">Uncharacterized protein</fullName>
    </submittedName>
</protein>
<evidence type="ECO:0000313" key="3">
    <source>
        <dbReference type="Proteomes" id="UP000651452"/>
    </source>
</evidence>
<accession>A0A8H7MFE3</accession>
<feature type="compositionally biased region" description="Basic and acidic residues" evidence="1">
    <location>
        <begin position="33"/>
        <end position="43"/>
    </location>
</feature>
<dbReference type="OrthoDB" id="3746314at2759"/>
<proteinExistence type="predicted"/>
<name>A0A8H7MFE3_9PLEO</name>
<feature type="compositionally biased region" description="Low complexity" evidence="1">
    <location>
        <begin position="9"/>
        <end position="20"/>
    </location>
</feature>
<reference evidence="2" key="1">
    <citation type="submission" date="2018-12" db="EMBL/GenBank/DDBJ databases">
        <authorList>
            <person name="Syme R.A."/>
            <person name="Farfan-Caceres L."/>
            <person name="Lichtenzveig J."/>
        </authorList>
    </citation>
    <scope>NUCLEOTIDE SEQUENCE</scope>
    <source>
        <strain evidence="2">Al4</strain>
    </source>
</reference>
<gene>
    <name evidence="2" type="ORF">EKO04_009146</name>
</gene>
<keyword evidence="3" id="KW-1185">Reference proteome</keyword>
<sequence length="400" mass="43585">MVTLPIADSASESESPESTSNNALRKRARRQRRGDDKRRRFEAQDQICTKHGLAKPSEATVYLVESLFPARDKPRLPKAGEARAQVAARELDRIRSTGAIKHAAIPNPNYKEGADVPQYAAIRIVGVKFKTTGAHGNAFKQVWLGAWRKYTKYPQLSAARRNLKGGVDDVLKVLLSDIDEVLSRRPRALLTEIDPRTAARMRVSHRPIAKAVMGNAGKQKAPKKHQGWLDADPDRARTSSFRMGGIGSMLAVSTSTGAGTGFHYDEGDDSHFYSAIVVLGTPGTLKLPELGLEIEVNPGDAVFFLANQQLHRLTVDGADPQARQVVLTLWTDKNSMDFAQAARPPDFFESIAGVRGKELENSEPGALGVSDAGEAPLPGVNELNAALKDYYIVSPDEDGE</sequence>
<organism evidence="2 3">
    <name type="scientific">Ascochyta lentis</name>
    <dbReference type="NCBI Taxonomy" id="205686"/>
    <lineage>
        <taxon>Eukaryota</taxon>
        <taxon>Fungi</taxon>
        <taxon>Dikarya</taxon>
        <taxon>Ascomycota</taxon>
        <taxon>Pezizomycotina</taxon>
        <taxon>Dothideomycetes</taxon>
        <taxon>Pleosporomycetidae</taxon>
        <taxon>Pleosporales</taxon>
        <taxon>Pleosporineae</taxon>
        <taxon>Didymellaceae</taxon>
        <taxon>Ascochyta</taxon>
    </lineage>
</organism>
<evidence type="ECO:0000313" key="2">
    <source>
        <dbReference type="EMBL" id="KAF9692860.1"/>
    </source>
</evidence>
<feature type="region of interest" description="Disordered" evidence="1">
    <location>
        <begin position="214"/>
        <end position="234"/>
    </location>
</feature>
<dbReference type="EMBL" id="RZGK01000017">
    <property type="protein sequence ID" value="KAF9692860.1"/>
    <property type="molecule type" value="Genomic_DNA"/>
</dbReference>
<dbReference type="Gene3D" id="3.60.130.30">
    <property type="match status" value="1"/>
</dbReference>
<reference evidence="2" key="2">
    <citation type="submission" date="2020-09" db="EMBL/GenBank/DDBJ databases">
        <title>Reference genome assembly for Australian Ascochyta lentis isolate Al4.</title>
        <authorList>
            <person name="Lee R.C."/>
            <person name="Farfan-Caceres L.M."/>
            <person name="Debler J.W."/>
            <person name="Williams A.H."/>
            <person name="Henares B.M."/>
        </authorList>
    </citation>
    <scope>NUCLEOTIDE SEQUENCE</scope>
    <source>
        <strain evidence="2">Al4</strain>
    </source>
</reference>
<dbReference type="AlphaFoldDB" id="A0A8H7MFE3"/>
<dbReference type="Proteomes" id="UP000651452">
    <property type="component" value="Unassembled WGS sequence"/>
</dbReference>
<evidence type="ECO:0000256" key="1">
    <source>
        <dbReference type="SAM" id="MobiDB-lite"/>
    </source>
</evidence>
<comment type="caution">
    <text evidence="2">The sequence shown here is derived from an EMBL/GenBank/DDBJ whole genome shotgun (WGS) entry which is preliminary data.</text>
</comment>
<feature type="region of interest" description="Disordered" evidence="1">
    <location>
        <begin position="1"/>
        <end position="43"/>
    </location>
</feature>